<sequence>MPPPTPRPSQAQRAESSRQGAASLTASPSKRARDSEEREPSTPRKRQATEKTHESPLTPSSALSGQRSTTTNRAVSSSTTAGTDYNSPPGSQMSDVSEYEVAIQTDALPDEADEVARQEHFFGAGGRNASFQQNGASYHLPSVNGHTEDEEDEVEDEVATQSGASRGPAAPGQWDQTVGSQGRNPMPTPPHTSQRVSRIGRSTSSRGMSEEEPDTPTKSSTSKGKQRAVSNFTGMTDPEQPRALSSGSQSHTPPRITSQDIANVRGAAEIMNRLVDDNARLSAENVRLNDQIEKLETQFRKYRRALKELTDDQGQD</sequence>
<keyword evidence="4" id="KW-1185">Reference proteome</keyword>
<dbReference type="EMBL" id="SGPM01000066">
    <property type="protein sequence ID" value="THH30847.1"/>
    <property type="molecule type" value="Genomic_DNA"/>
</dbReference>
<feature type="coiled-coil region" evidence="1">
    <location>
        <begin position="271"/>
        <end position="312"/>
    </location>
</feature>
<evidence type="ECO:0000313" key="4">
    <source>
        <dbReference type="Proteomes" id="UP000308730"/>
    </source>
</evidence>
<evidence type="ECO:0000313" key="3">
    <source>
        <dbReference type="EMBL" id="THH30847.1"/>
    </source>
</evidence>
<feature type="compositionally biased region" description="Polar residues" evidence="2">
    <location>
        <begin position="174"/>
        <end position="183"/>
    </location>
</feature>
<name>A0A4S4MYW7_9APHY</name>
<feature type="compositionally biased region" description="Polar residues" evidence="2">
    <location>
        <begin position="243"/>
        <end position="261"/>
    </location>
</feature>
<dbReference type="Proteomes" id="UP000308730">
    <property type="component" value="Unassembled WGS sequence"/>
</dbReference>
<keyword evidence="1" id="KW-0175">Coiled coil</keyword>
<proteinExistence type="predicted"/>
<feature type="compositionally biased region" description="Polar residues" evidence="2">
    <location>
        <begin position="55"/>
        <end position="95"/>
    </location>
</feature>
<protein>
    <submittedName>
        <fullName evidence="3">Uncharacterized protein</fullName>
    </submittedName>
</protein>
<reference evidence="3 4" key="1">
    <citation type="submission" date="2019-02" db="EMBL/GenBank/DDBJ databases">
        <title>Genome sequencing of the rare red list fungi Antrodiella citrinella (Flaviporus citrinellus).</title>
        <authorList>
            <person name="Buettner E."/>
            <person name="Kellner H."/>
        </authorList>
    </citation>
    <scope>NUCLEOTIDE SEQUENCE [LARGE SCALE GENOMIC DNA]</scope>
    <source>
        <strain evidence="3 4">DSM 108506</strain>
    </source>
</reference>
<evidence type="ECO:0000256" key="1">
    <source>
        <dbReference type="SAM" id="Coils"/>
    </source>
</evidence>
<evidence type="ECO:0000256" key="2">
    <source>
        <dbReference type="SAM" id="MobiDB-lite"/>
    </source>
</evidence>
<accession>A0A4S4MYW7</accession>
<feature type="compositionally biased region" description="Polar residues" evidence="2">
    <location>
        <begin position="8"/>
        <end position="28"/>
    </location>
</feature>
<organism evidence="3 4">
    <name type="scientific">Antrodiella citrinella</name>
    <dbReference type="NCBI Taxonomy" id="2447956"/>
    <lineage>
        <taxon>Eukaryota</taxon>
        <taxon>Fungi</taxon>
        <taxon>Dikarya</taxon>
        <taxon>Basidiomycota</taxon>
        <taxon>Agaricomycotina</taxon>
        <taxon>Agaricomycetes</taxon>
        <taxon>Polyporales</taxon>
        <taxon>Steccherinaceae</taxon>
        <taxon>Antrodiella</taxon>
    </lineage>
</organism>
<feature type="compositionally biased region" description="Polar residues" evidence="2">
    <location>
        <begin position="216"/>
        <end position="234"/>
    </location>
</feature>
<dbReference type="AlphaFoldDB" id="A0A4S4MYW7"/>
<feature type="region of interest" description="Disordered" evidence="2">
    <location>
        <begin position="1"/>
        <end position="263"/>
    </location>
</feature>
<feature type="compositionally biased region" description="Polar residues" evidence="2">
    <location>
        <begin position="191"/>
        <end position="207"/>
    </location>
</feature>
<gene>
    <name evidence="3" type="ORF">EUX98_g3337</name>
</gene>
<feature type="compositionally biased region" description="Basic and acidic residues" evidence="2">
    <location>
        <begin position="31"/>
        <end position="54"/>
    </location>
</feature>
<comment type="caution">
    <text evidence="3">The sequence shown here is derived from an EMBL/GenBank/DDBJ whole genome shotgun (WGS) entry which is preliminary data.</text>
</comment>
<feature type="compositionally biased region" description="Acidic residues" evidence="2">
    <location>
        <begin position="148"/>
        <end position="158"/>
    </location>
</feature>